<feature type="transmembrane region" description="Helical" evidence="1">
    <location>
        <begin position="283"/>
        <end position="303"/>
    </location>
</feature>
<sequence>MTTSLDPAPPPTTAAPRHRWRDAALLGGALPFVLVALARSTAFAEGDTYWQITTGAEVLARRTTALVEDDSWNAAGTPWHPNSWGYDVLVDLAWRLGGWAGLGWFTVLTVSLVGVAVVVVGRRLGAAAPALAVVSTLAVVPLTAWLSARPQTVSYAALVLLVGLAARVLLGTGRRSALLGAAGLVGLTALWVNLHLAALGGFAAVAGGVGLAVLAGPVRTAVRERRWRDVAGQLVRPAVVVGAVGLGCLASPLGTGIVAAAGHTADESTALIDEWAPLWRAKPVLAMTWVAAALCLAVLVLAWRRAAAADRVPGWLPCWVGAVAVLVIGGVTAARFSPMAVLVALPAVAAVLPAVTPGRVPRLVRRLSWALPVAIGATVVAVALTSPGSFGRPGPLFPTAATVAAIPDGCRVLNEYDEGGLLTLLRGQDGVLVSADGRNDVYGMPALLATERLMDGADGALDTLTAAGVGCLLLTPDRPLVAQAVAAGWAVTARDDARVLLVAP</sequence>
<feature type="transmembrane region" description="Helical" evidence="1">
    <location>
        <begin position="127"/>
        <end position="146"/>
    </location>
</feature>
<evidence type="ECO:0000313" key="3">
    <source>
        <dbReference type="Proteomes" id="UP001373496"/>
    </source>
</evidence>
<name>A0ABU8E1D4_9ACTN</name>
<feature type="transmembrane region" description="Helical" evidence="1">
    <location>
        <begin position="152"/>
        <end position="170"/>
    </location>
</feature>
<feature type="transmembrane region" description="Helical" evidence="1">
    <location>
        <begin position="315"/>
        <end position="333"/>
    </location>
</feature>
<gene>
    <name evidence="2" type="ORF">UXQ13_03250</name>
</gene>
<feature type="transmembrane region" description="Helical" evidence="1">
    <location>
        <begin position="339"/>
        <end position="355"/>
    </location>
</feature>
<evidence type="ECO:0008006" key="4">
    <source>
        <dbReference type="Google" id="ProtNLM"/>
    </source>
</evidence>
<feature type="transmembrane region" description="Helical" evidence="1">
    <location>
        <begin position="367"/>
        <end position="386"/>
    </location>
</feature>
<comment type="caution">
    <text evidence="2">The sequence shown here is derived from an EMBL/GenBank/DDBJ whole genome shotgun (WGS) entry which is preliminary data.</text>
</comment>
<keyword evidence="1" id="KW-0472">Membrane</keyword>
<feature type="transmembrane region" description="Helical" evidence="1">
    <location>
        <begin position="177"/>
        <end position="196"/>
    </location>
</feature>
<organism evidence="2 3">
    <name type="scientific">Klenkia terrae</name>
    <dbReference type="NCBI Taxonomy" id="1052259"/>
    <lineage>
        <taxon>Bacteria</taxon>
        <taxon>Bacillati</taxon>
        <taxon>Actinomycetota</taxon>
        <taxon>Actinomycetes</taxon>
        <taxon>Geodermatophilales</taxon>
        <taxon>Geodermatophilaceae</taxon>
        <taxon>Klenkia</taxon>
    </lineage>
</organism>
<feature type="transmembrane region" description="Helical" evidence="1">
    <location>
        <begin position="234"/>
        <end position="263"/>
    </location>
</feature>
<protein>
    <recommendedName>
        <fullName evidence="4">Dolichyl-phosphate-mannose-protein mannosyltransferase</fullName>
    </recommendedName>
</protein>
<keyword evidence="1" id="KW-0812">Transmembrane</keyword>
<keyword evidence="3" id="KW-1185">Reference proteome</keyword>
<evidence type="ECO:0000313" key="2">
    <source>
        <dbReference type="EMBL" id="MEI4277472.1"/>
    </source>
</evidence>
<proteinExistence type="predicted"/>
<reference evidence="2 3" key="1">
    <citation type="submission" date="2024-03" db="EMBL/GenBank/DDBJ databases">
        <title>Draft genome sequence of Klenkia terrae.</title>
        <authorList>
            <person name="Duangmal K."/>
            <person name="Chantavorakit T."/>
        </authorList>
    </citation>
    <scope>NUCLEOTIDE SEQUENCE [LARGE SCALE GENOMIC DNA]</scope>
    <source>
        <strain evidence="2 3">JCM 17786</strain>
    </source>
</reference>
<evidence type="ECO:0000256" key="1">
    <source>
        <dbReference type="SAM" id="Phobius"/>
    </source>
</evidence>
<dbReference type="EMBL" id="JBAPLV010000002">
    <property type="protein sequence ID" value="MEI4277472.1"/>
    <property type="molecule type" value="Genomic_DNA"/>
</dbReference>
<feature type="transmembrane region" description="Helical" evidence="1">
    <location>
        <begin position="202"/>
        <end position="222"/>
    </location>
</feature>
<keyword evidence="1" id="KW-1133">Transmembrane helix</keyword>
<accession>A0ABU8E1D4</accession>
<dbReference type="RefSeq" id="WP_336391809.1">
    <property type="nucleotide sequence ID" value="NZ_JBAPLV010000002.1"/>
</dbReference>
<dbReference type="Proteomes" id="UP001373496">
    <property type="component" value="Unassembled WGS sequence"/>
</dbReference>
<feature type="transmembrane region" description="Helical" evidence="1">
    <location>
        <begin position="99"/>
        <end position="120"/>
    </location>
</feature>